<accession>A0A644TYZ9</accession>
<reference evidence="1" key="1">
    <citation type="submission" date="2019-08" db="EMBL/GenBank/DDBJ databases">
        <authorList>
            <person name="Kucharzyk K."/>
            <person name="Murdoch R.W."/>
            <person name="Higgins S."/>
            <person name="Loffler F."/>
        </authorList>
    </citation>
    <scope>NUCLEOTIDE SEQUENCE</scope>
</reference>
<comment type="caution">
    <text evidence="1">The sequence shown here is derived from an EMBL/GenBank/DDBJ whole genome shotgun (WGS) entry which is preliminary data.</text>
</comment>
<protein>
    <submittedName>
        <fullName evidence="1">Uncharacterized protein</fullName>
    </submittedName>
</protein>
<proteinExistence type="predicted"/>
<dbReference type="AlphaFoldDB" id="A0A644TYZ9"/>
<name>A0A644TYZ9_9ZZZZ</name>
<evidence type="ECO:0000313" key="1">
    <source>
        <dbReference type="EMBL" id="MPL72174.1"/>
    </source>
</evidence>
<organism evidence="1">
    <name type="scientific">bioreactor metagenome</name>
    <dbReference type="NCBI Taxonomy" id="1076179"/>
    <lineage>
        <taxon>unclassified sequences</taxon>
        <taxon>metagenomes</taxon>
        <taxon>ecological metagenomes</taxon>
    </lineage>
</organism>
<gene>
    <name evidence="1" type="ORF">SDC9_17954</name>
</gene>
<sequence>MTNQEIENLKELIYQVPERLNQFDETTTAELLYYLLKQTHDQATELIRCYIDPHCSFRYSKDKKVLEMLFIFQNRKFEPAAKRLSEKVLSSHYYDTAMYSIKVLKMERTAILTMFENMLTSDLSENESSIIQIIIKYLSEKPKQTRPPKEPQTLFDIWIPDHNGTKDVYYRMIKFLKLENRATEAPFVYEVNEKLIWNETIRGNRKYLAAFIYQMTENKWIEHYYSAPEYKAILQNSFVFKNGFNREPFKSLSSRNLPEKYYRPFQSLPINISSRNS</sequence>
<dbReference type="EMBL" id="VSSQ01000064">
    <property type="protein sequence ID" value="MPL72174.1"/>
    <property type="molecule type" value="Genomic_DNA"/>
</dbReference>